<dbReference type="Gene3D" id="1.10.443.10">
    <property type="entry name" value="Intergrase catalytic core"/>
    <property type="match status" value="1"/>
</dbReference>
<name>A0A1F7YNV9_9BACT</name>
<dbReference type="Pfam" id="PF00589">
    <property type="entry name" value="Phage_integrase"/>
    <property type="match status" value="1"/>
</dbReference>
<dbReference type="PROSITE" id="PS51898">
    <property type="entry name" value="TYR_RECOMBINASE"/>
    <property type="match status" value="1"/>
</dbReference>
<dbReference type="SUPFAM" id="SSF56349">
    <property type="entry name" value="DNA breaking-rejoining enzymes"/>
    <property type="match status" value="1"/>
</dbReference>
<accession>A0A1F7YNV9</accession>
<proteinExistence type="predicted"/>
<evidence type="ECO:0000256" key="4">
    <source>
        <dbReference type="ARBA" id="ARBA00022829"/>
    </source>
</evidence>
<dbReference type="GO" id="GO:0003677">
    <property type="term" value="F:DNA binding"/>
    <property type="evidence" value="ECO:0007669"/>
    <property type="project" value="UniProtKB-UniRule"/>
</dbReference>
<dbReference type="GO" id="GO:0051301">
    <property type="term" value="P:cell division"/>
    <property type="evidence" value="ECO:0007669"/>
    <property type="project" value="UniProtKB-KW"/>
</dbReference>
<keyword evidence="3" id="KW-0132">Cell division</keyword>
<evidence type="ECO:0000259" key="10">
    <source>
        <dbReference type="PROSITE" id="PS51898"/>
    </source>
</evidence>
<dbReference type="PROSITE" id="PS51900">
    <property type="entry name" value="CB"/>
    <property type="match status" value="1"/>
</dbReference>
<dbReference type="InterPro" id="IPR044068">
    <property type="entry name" value="CB"/>
</dbReference>
<dbReference type="Proteomes" id="UP000177263">
    <property type="component" value="Unassembled WGS sequence"/>
</dbReference>
<keyword evidence="2" id="KW-0963">Cytoplasm</keyword>
<dbReference type="GO" id="GO:0005737">
    <property type="term" value="C:cytoplasm"/>
    <property type="evidence" value="ECO:0007669"/>
    <property type="project" value="UniProtKB-SubCell"/>
</dbReference>
<reference evidence="12 13" key="1">
    <citation type="journal article" date="2016" name="Nat. Commun.">
        <title>Thousands of microbial genomes shed light on interconnected biogeochemical processes in an aquifer system.</title>
        <authorList>
            <person name="Anantharaman K."/>
            <person name="Brown C.T."/>
            <person name="Hug L.A."/>
            <person name="Sharon I."/>
            <person name="Castelle C.J."/>
            <person name="Probst A.J."/>
            <person name="Thomas B.C."/>
            <person name="Singh A."/>
            <person name="Wilkins M.J."/>
            <person name="Karaoz U."/>
            <person name="Brodie E.L."/>
            <person name="Williams K.H."/>
            <person name="Hubbard S.S."/>
            <person name="Banfield J.F."/>
        </authorList>
    </citation>
    <scope>NUCLEOTIDE SEQUENCE [LARGE SCALE GENOMIC DNA]</scope>
</reference>
<comment type="caution">
    <text evidence="12">The sequence shown here is derived from an EMBL/GenBank/DDBJ whole genome shotgun (WGS) entry which is preliminary data.</text>
</comment>
<keyword evidence="4" id="KW-0159">Chromosome partition</keyword>
<protein>
    <recommendedName>
        <fullName evidence="14">Tyrosine recombinase XerC</fullName>
    </recommendedName>
</protein>
<dbReference type="CDD" id="cd00798">
    <property type="entry name" value="INT_XerDC_C"/>
    <property type="match status" value="1"/>
</dbReference>
<dbReference type="EMBL" id="MGGM01000021">
    <property type="protein sequence ID" value="OGM29006.1"/>
    <property type="molecule type" value="Genomic_DNA"/>
</dbReference>
<dbReference type="InterPro" id="IPR002104">
    <property type="entry name" value="Integrase_catalytic"/>
</dbReference>
<evidence type="ECO:0000313" key="13">
    <source>
        <dbReference type="Proteomes" id="UP000177263"/>
    </source>
</evidence>
<gene>
    <name evidence="12" type="ORF">A2801_03990</name>
</gene>
<dbReference type="InterPro" id="IPR010998">
    <property type="entry name" value="Integrase_recombinase_N"/>
</dbReference>
<dbReference type="InterPro" id="IPR004107">
    <property type="entry name" value="Integrase_SAM-like_N"/>
</dbReference>
<dbReference type="STRING" id="1802500.A2801_03990"/>
<evidence type="ECO:0000256" key="5">
    <source>
        <dbReference type="ARBA" id="ARBA00022908"/>
    </source>
</evidence>
<keyword evidence="5" id="KW-0229">DNA integration</keyword>
<dbReference type="SUPFAM" id="SSF47823">
    <property type="entry name" value="lambda integrase-like, N-terminal domain"/>
    <property type="match status" value="1"/>
</dbReference>
<keyword evidence="8" id="KW-0131">Cell cycle</keyword>
<evidence type="ECO:0000256" key="2">
    <source>
        <dbReference type="ARBA" id="ARBA00022490"/>
    </source>
</evidence>
<keyword evidence="7" id="KW-0233">DNA recombination</keyword>
<dbReference type="GO" id="GO:0007059">
    <property type="term" value="P:chromosome segregation"/>
    <property type="evidence" value="ECO:0007669"/>
    <property type="project" value="UniProtKB-KW"/>
</dbReference>
<keyword evidence="6 9" id="KW-0238">DNA-binding</keyword>
<evidence type="ECO:0000256" key="9">
    <source>
        <dbReference type="PROSITE-ProRule" id="PRU01248"/>
    </source>
</evidence>
<evidence type="ECO:0000256" key="7">
    <source>
        <dbReference type="ARBA" id="ARBA00023172"/>
    </source>
</evidence>
<feature type="domain" description="Tyr recombinase" evidence="10">
    <location>
        <begin position="123"/>
        <end position="310"/>
    </location>
</feature>
<evidence type="ECO:0000256" key="3">
    <source>
        <dbReference type="ARBA" id="ARBA00022618"/>
    </source>
</evidence>
<dbReference type="AlphaFoldDB" id="A0A1F7YNV9"/>
<evidence type="ECO:0000256" key="6">
    <source>
        <dbReference type="ARBA" id="ARBA00023125"/>
    </source>
</evidence>
<dbReference type="GO" id="GO:0015074">
    <property type="term" value="P:DNA integration"/>
    <property type="evidence" value="ECO:0007669"/>
    <property type="project" value="UniProtKB-KW"/>
</dbReference>
<dbReference type="PANTHER" id="PTHR30349">
    <property type="entry name" value="PHAGE INTEGRASE-RELATED"/>
    <property type="match status" value="1"/>
</dbReference>
<dbReference type="Pfam" id="PF02899">
    <property type="entry name" value="Phage_int_SAM_1"/>
    <property type="match status" value="1"/>
</dbReference>
<dbReference type="PANTHER" id="PTHR30349:SF77">
    <property type="entry name" value="TYROSINE RECOMBINASE XERC"/>
    <property type="match status" value="1"/>
</dbReference>
<dbReference type="InterPro" id="IPR013762">
    <property type="entry name" value="Integrase-like_cat_sf"/>
</dbReference>
<evidence type="ECO:0000256" key="8">
    <source>
        <dbReference type="ARBA" id="ARBA00023306"/>
    </source>
</evidence>
<dbReference type="InterPro" id="IPR050090">
    <property type="entry name" value="Tyrosine_recombinase_XerCD"/>
</dbReference>
<organism evidence="12 13">
    <name type="scientific">Candidatus Woesebacteria bacterium RIFCSPHIGHO2_01_FULL_41_10</name>
    <dbReference type="NCBI Taxonomy" id="1802500"/>
    <lineage>
        <taxon>Bacteria</taxon>
        <taxon>Candidatus Woeseibacteriota</taxon>
    </lineage>
</organism>
<dbReference type="InterPro" id="IPR011010">
    <property type="entry name" value="DNA_brk_join_enz"/>
</dbReference>
<feature type="domain" description="Core-binding (CB)" evidence="11">
    <location>
        <begin position="10"/>
        <end position="103"/>
    </location>
</feature>
<sequence>MTGAKISNPPTLVQLFDDFLEHLEIEKGSSPLTIRNYRHYLLRFHNWLNLQKLSSNLASITPESVRQYRVYLSRLSDGKGGQIAKKTQGYHIIALRSFLKWMNKTGFNAMSPELLDLPKIEDRQVHFLSGDQVDRLLSAPSLSSIVGKRDKAILELLFSTGLRVSELTKLDRETVDFEHREFGIVGKGGRARVVFLSSRAAEWLKIYLDARHDQFNPLFIRHRGKVDPTMEDDDMRLTPRSVQRLVKKYARKVKLPVDVTPHVIRHSFATDLLIAGADLRSVQEMLGHKNVATTQIYTHVTNKQLRSIHEQFHSKSDLKEGSPS</sequence>
<evidence type="ECO:0008006" key="14">
    <source>
        <dbReference type="Google" id="ProtNLM"/>
    </source>
</evidence>
<dbReference type="GO" id="GO:0006310">
    <property type="term" value="P:DNA recombination"/>
    <property type="evidence" value="ECO:0007669"/>
    <property type="project" value="UniProtKB-KW"/>
</dbReference>
<evidence type="ECO:0000259" key="11">
    <source>
        <dbReference type="PROSITE" id="PS51900"/>
    </source>
</evidence>
<evidence type="ECO:0000256" key="1">
    <source>
        <dbReference type="ARBA" id="ARBA00004496"/>
    </source>
</evidence>
<comment type="subcellular location">
    <subcellularLocation>
        <location evidence="1">Cytoplasm</location>
    </subcellularLocation>
</comment>
<dbReference type="Gene3D" id="1.10.150.130">
    <property type="match status" value="1"/>
</dbReference>
<evidence type="ECO:0000313" key="12">
    <source>
        <dbReference type="EMBL" id="OGM29006.1"/>
    </source>
</evidence>